<sequence length="772" mass="89769">MHKGDETNPKERLRDPLFPVGLRNVGNTCYVNSLLQTYFMIPALRELVLNTNCINTDELPEDDLNIKRHKTFMRELQFLFGRMILSNEKYVDPTNVLNAIVDKDGRKVLAIGQQQDLGEFMDLFSSWLETGLTLCGYKSDFFKETFEIPTVDLITAKEENGEIVEANSESLSRFIMLDVKFKDLNRAVDEALIAKADWTTPKKFATQAEKRTWMTKIPQVLMFQEHRVEYSVIEKRPTKNNAEMTFDKEIDLARCLRDNEKQTTELRALLNSHYHNLENLEKENVKLANVPKSFETLLTLINKEDAEAQHIAPITKEVQVQLEERLKFYKNRIEDNEAKIKDYKSQIGCCYKQITGLPYSLYGVWIHSGPNPGSGHYWVYIRNFNDNSWIKYNDTNVTFVDEKTVMEHAVGRSDISAYFLIYISKSIEETLKGKQLPTADIVPDFIKNVVETENQDFIDLLKKSEKPEPQTPITKALPNREETLFIDQFKETVGFISNEIRSPTDYRISSFGLFLKGIFPAEKQFCISWAFHYIWKQRFGDQVLDITKLESIKTHLSKIPEVDAKELGSFLVSNFSQDAMFKKIYHQFLYYNYYISEGLKEFHMDFYTLACKYFVGAVKCSMSFQQMQTVSTLLDVKALLRVSLIAAITSGITSNRDADLRSNIMVIRNVFDNEWASDWVNNLRELLFNAAFSAEPNDMQSVIQFITDLEKDENYLQQVQGEINHFAYEDTKVLQGNIIKEYSRFLDSPRYHQVHQQYNVSVPDKPEYHFPF</sequence>
<name>A0A6B2KY99_9EUKA</name>
<comment type="catalytic activity">
    <reaction evidence="1 6">
        <text>Thiol-dependent hydrolysis of ester, thioester, amide, peptide and isopeptide bonds formed by the C-terminal Gly of ubiquitin (a 76-residue protein attached to proteins as an intracellular targeting signal).</text>
        <dbReference type="EC" id="3.4.19.12"/>
    </reaction>
</comment>
<evidence type="ECO:0000256" key="2">
    <source>
        <dbReference type="ARBA" id="ARBA00022670"/>
    </source>
</evidence>
<dbReference type="PROSITE" id="PS50235">
    <property type="entry name" value="USP_3"/>
    <property type="match status" value="1"/>
</dbReference>
<dbReference type="PROSITE" id="PS00973">
    <property type="entry name" value="USP_2"/>
    <property type="match status" value="1"/>
</dbReference>
<organism evidence="9">
    <name type="scientific">Arcella intermedia</name>
    <dbReference type="NCBI Taxonomy" id="1963864"/>
    <lineage>
        <taxon>Eukaryota</taxon>
        <taxon>Amoebozoa</taxon>
        <taxon>Tubulinea</taxon>
        <taxon>Elardia</taxon>
        <taxon>Arcellinida</taxon>
        <taxon>Sphaerothecina</taxon>
        <taxon>Arcellidae</taxon>
        <taxon>Arcella</taxon>
    </lineage>
</organism>
<feature type="coiled-coil region" evidence="7">
    <location>
        <begin position="263"/>
        <end position="290"/>
    </location>
</feature>
<dbReference type="InterPro" id="IPR038765">
    <property type="entry name" value="Papain-like_cys_pep_sf"/>
</dbReference>
<dbReference type="GO" id="GO:0061136">
    <property type="term" value="P:regulation of proteasomal protein catabolic process"/>
    <property type="evidence" value="ECO:0007669"/>
    <property type="project" value="TreeGrafter"/>
</dbReference>
<dbReference type="GO" id="GO:0043161">
    <property type="term" value="P:proteasome-mediated ubiquitin-dependent protein catabolic process"/>
    <property type="evidence" value="ECO:0007669"/>
    <property type="project" value="InterPro"/>
</dbReference>
<dbReference type="GO" id="GO:0004843">
    <property type="term" value="F:cysteine-type deubiquitinase activity"/>
    <property type="evidence" value="ECO:0007669"/>
    <property type="project" value="UniProtKB-UniRule"/>
</dbReference>
<dbReference type="PROSITE" id="PS00972">
    <property type="entry name" value="USP_1"/>
    <property type="match status" value="1"/>
</dbReference>
<proteinExistence type="inferred from homology"/>
<dbReference type="EC" id="3.4.19.12" evidence="6"/>
<dbReference type="Gene3D" id="3.90.70.10">
    <property type="entry name" value="Cysteine proteinases"/>
    <property type="match status" value="1"/>
</dbReference>
<evidence type="ECO:0000256" key="5">
    <source>
        <dbReference type="ARBA" id="ARBA00022807"/>
    </source>
</evidence>
<dbReference type="EMBL" id="GIBP01000727">
    <property type="protein sequence ID" value="NDV29696.1"/>
    <property type="molecule type" value="Transcribed_RNA"/>
</dbReference>
<accession>A0A6B2KY99</accession>
<dbReference type="SUPFAM" id="SSF54001">
    <property type="entry name" value="Cysteine proteinases"/>
    <property type="match status" value="1"/>
</dbReference>
<evidence type="ECO:0000256" key="3">
    <source>
        <dbReference type="ARBA" id="ARBA00022786"/>
    </source>
</evidence>
<keyword evidence="4 6" id="KW-0378">Hydrolase</keyword>
<dbReference type="GO" id="GO:0070628">
    <property type="term" value="F:proteasome binding"/>
    <property type="evidence" value="ECO:0007669"/>
    <property type="project" value="TreeGrafter"/>
</dbReference>
<dbReference type="PANTHER" id="PTHR43982">
    <property type="entry name" value="UBIQUITIN CARBOXYL-TERMINAL HYDROLASE"/>
    <property type="match status" value="1"/>
</dbReference>
<reference evidence="9" key="1">
    <citation type="journal article" date="2020" name="J. Eukaryot. Microbiol.">
        <title>De novo Sequencing, Assembly and Annotation of the Transcriptome for the Free-Living Testate Amoeba Arcella intermedia.</title>
        <authorList>
            <person name="Ribeiro G.M."/>
            <person name="Porfirio-Sousa A.L."/>
            <person name="Maurer-Alcala X.X."/>
            <person name="Katz L.A."/>
            <person name="Lahr D.J.G."/>
        </authorList>
    </citation>
    <scope>NUCLEOTIDE SEQUENCE</scope>
</reference>
<dbReference type="GO" id="GO:0016579">
    <property type="term" value="P:protein deubiquitination"/>
    <property type="evidence" value="ECO:0007669"/>
    <property type="project" value="InterPro"/>
</dbReference>
<keyword evidence="2 6" id="KW-0645">Protease</keyword>
<evidence type="ECO:0000256" key="1">
    <source>
        <dbReference type="ARBA" id="ARBA00000707"/>
    </source>
</evidence>
<evidence type="ECO:0000256" key="4">
    <source>
        <dbReference type="ARBA" id="ARBA00022801"/>
    </source>
</evidence>
<keyword evidence="5 6" id="KW-0788">Thiol protease</keyword>
<dbReference type="InterPro" id="IPR018200">
    <property type="entry name" value="USP_CS"/>
</dbReference>
<keyword evidence="7" id="KW-0175">Coiled coil</keyword>
<feature type="coiled-coil region" evidence="7">
    <location>
        <begin position="319"/>
        <end position="346"/>
    </location>
</feature>
<dbReference type="AlphaFoldDB" id="A0A6B2KY99"/>
<feature type="domain" description="USP" evidence="8">
    <location>
        <begin position="20"/>
        <end position="425"/>
    </location>
</feature>
<evidence type="ECO:0000313" key="9">
    <source>
        <dbReference type="EMBL" id="NDV29696.1"/>
    </source>
</evidence>
<protein>
    <recommendedName>
        <fullName evidence="6">Ubiquitin carboxyl-terminal hydrolase</fullName>
        <ecNumber evidence="6">3.4.19.12</ecNumber>
    </recommendedName>
</protein>
<dbReference type="InterPro" id="IPR044635">
    <property type="entry name" value="UBP14-like"/>
</dbReference>
<evidence type="ECO:0000256" key="6">
    <source>
        <dbReference type="RuleBase" id="RU366025"/>
    </source>
</evidence>
<dbReference type="Pfam" id="PF00443">
    <property type="entry name" value="UCH"/>
    <property type="match status" value="1"/>
</dbReference>
<evidence type="ECO:0000259" key="8">
    <source>
        <dbReference type="PROSITE" id="PS50235"/>
    </source>
</evidence>
<dbReference type="InterPro" id="IPR028889">
    <property type="entry name" value="USP"/>
</dbReference>
<keyword evidence="3 6" id="KW-0833">Ubl conjugation pathway</keyword>
<evidence type="ECO:0000256" key="7">
    <source>
        <dbReference type="SAM" id="Coils"/>
    </source>
</evidence>
<comment type="similarity">
    <text evidence="6">Belongs to the peptidase C19 family.</text>
</comment>
<dbReference type="InterPro" id="IPR001394">
    <property type="entry name" value="Peptidase_C19_UCH"/>
</dbReference>
<dbReference type="PANTHER" id="PTHR43982:SF6">
    <property type="entry name" value="UBIQUITIN CARBOXYL-TERMINAL HYDROLASE 2-RELATED"/>
    <property type="match status" value="1"/>
</dbReference>